<dbReference type="AlphaFoldDB" id="A0A916YZU2"/>
<evidence type="ECO:0000313" key="2">
    <source>
        <dbReference type="EMBL" id="GGD69032.1"/>
    </source>
</evidence>
<dbReference type="Proteomes" id="UP000612456">
    <property type="component" value="Unassembled WGS sequence"/>
</dbReference>
<sequence length="299" mass="33246">MKLSLSGLIVGLAVLFIVAGCSGKGQNQIRHVQAMNSLNGSLPVSLESLEELSEAFYASANKGNRQLSYTLLERIRQAARLPEVRQYGTQAGWKAWDSGVENTRVILARNASSLAWINEAARMKLAVDVLINPQAPLWLQYKEVMQDDWNRVRLAWKSQTAGHAQAALRQLDLYDTHAKRIELAALMQRPEAFTIDLRKRMDYVRQVLETKDLNSGSSTNVTTALVSLEDAAESLFGRKEAEDALALQVPQLSGENKVGEQLAVLYISAFVMGILAFSGWRRFAYEQKHGSSIPSRKGR</sequence>
<comment type="caution">
    <text evidence="2">The sequence shown here is derived from an EMBL/GenBank/DDBJ whole genome shotgun (WGS) entry which is preliminary data.</text>
</comment>
<dbReference type="RefSeq" id="WP_188992618.1">
    <property type="nucleotide sequence ID" value="NZ_BMHP01000002.1"/>
</dbReference>
<keyword evidence="1" id="KW-0472">Membrane</keyword>
<gene>
    <name evidence="2" type="ORF">GCM10010911_28540</name>
</gene>
<organism evidence="2 3">
    <name type="scientific">Paenibacillus nasutitermitis</name>
    <dbReference type="NCBI Taxonomy" id="1652958"/>
    <lineage>
        <taxon>Bacteria</taxon>
        <taxon>Bacillati</taxon>
        <taxon>Bacillota</taxon>
        <taxon>Bacilli</taxon>
        <taxon>Bacillales</taxon>
        <taxon>Paenibacillaceae</taxon>
        <taxon>Paenibacillus</taxon>
    </lineage>
</organism>
<evidence type="ECO:0000313" key="3">
    <source>
        <dbReference type="Proteomes" id="UP000612456"/>
    </source>
</evidence>
<name>A0A916YZU2_9BACL</name>
<evidence type="ECO:0008006" key="4">
    <source>
        <dbReference type="Google" id="ProtNLM"/>
    </source>
</evidence>
<dbReference type="EMBL" id="BMHP01000002">
    <property type="protein sequence ID" value="GGD69032.1"/>
    <property type="molecule type" value="Genomic_DNA"/>
</dbReference>
<keyword evidence="1" id="KW-0812">Transmembrane</keyword>
<feature type="transmembrane region" description="Helical" evidence="1">
    <location>
        <begin position="262"/>
        <end position="280"/>
    </location>
</feature>
<proteinExistence type="predicted"/>
<keyword evidence="3" id="KW-1185">Reference proteome</keyword>
<reference evidence="2" key="1">
    <citation type="journal article" date="2014" name="Int. J. Syst. Evol. Microbiol.">
        <title>Complete genome sequence of Corynebacterium casei LMG S-19264T (=DSM 44701T), isolated from a smear-ripened cheese.</title>
        <authorList>
            <consortium name="US DOE Joint Genome Institute (JGI-PGF)"/>
            <person name="Walter F."/>
            <person name="Albersmeier A."/>
            <person name="Kalinowski J."/>
            <person name="Ruckert C."/>
        </authorList>
    </citation>
    <scope>NUCLEOTIDE SEQUENCE</scope>
    <source>
        <strain evidence="2">CGMCC 1.15178</strain>
    </source>
</reference>
<dbReference type="InterPro" id="IPR014231">
    <property type="entry name" value="Spore_YpjB"/>
</dbReference>
<accession>A0A916YZU2</accession>
<dbReference type="PROSITE" id="PS51257">
    <property type="entry name" value="PROKAR_LIPOPROTEIN"/>
    <property type="match status" value="1"/>
</dbReference>
<evidence type="ECO:0000256" key="1">
    <source>
        <dbReference type="SAM" id="Phobius"/>
    </source>
</evidence>
<keyword evidence="1" id="KW-1133">Transmembrane helix</keyword>
<dbReference type="Pfam" id="PF09577">
    <property type="entry name" value="Spore_YpjB"/>
    <property type="match status" value="1"/>
</dbReference>
<reference evidence="2" key="2">
    <citation type="submission" date="2020-09" db="EMBL/GenBank/DDBJ databases">
        <authorList>
            <person name="Sun Q."/>
            <person name="Zhou Y."/>
        </authorList>
    </citation>
    <scope>NUCLEOTIDE SEQUENCE</scope>
    <source>
        <strain evidence="2">CGMCC 1.15178</strain>
    </source>
</reference>
<protein>
    <recommendedName>
        <fullName evidence="4">Sporulation protein YpjB</fullName>
    </recommendedName>
</protein>